<dbReference type="PANTHER" id="PTHR43877">
    <property type="entry name" value="AMINOALKYLPHOSPHONATE N-ACETYLTRANSFERASE-RELATED-RELATED"/>
    <property type="match status" value="1"/>
</dbReference>
<dbReference type="Pfam" id="PF00583">
    <property type="entry name" value="Acetyltransf_1"/>
    <property type="match status" value="1"/>
</dbReference>
<gene>
    <name evidence="4" type="ORF">DFJ66_1260</name>
</gene>
<keyword evidence="2" id="KW-0012">Acyltransferase</keyword>
<proteinExistence type="predicted"/>
<dbReference type="SUPFAM" id="SSF55729">
    <property type="entry name" value="Acyl-CoA N-acyltransferases (Nat)"/>
    <property type="match status" value="1"/>
</dbReference>
<evidence type="ECO:0000259" key="3">
    <source>
        <dbReference type="PROSITE" id="PS51186"/>
    </source>
</evidence>
<dbReference type="InterPro" id="IPR050832">
    <property type="entry name" value="Bact_Acetyltransf"/>
</dbReference>
<comment type="caution">
    <text evidence="4">The sequence shown here is derived from an EMBL/GenBank/DDBJ whole genome shotgun (WGS) entry which is preliminary data.</text>
</comment>
<keyword evidence="5" id="KW-1185">Reference proteome</keyword>
<evidence type="ECO:0000313" key="5">
    <source>
        <dbReference type="Proteomes" id="UP000272729"/>
    </source>
</evidence>
<dbReference type="CDD" id="cd04301">
    <property type="entry name" value="NAT_SF"/>
    <property type="match status" value="1"/>
</dbReference>
<dbReference type="GO" id="GO:0005840">
    <property type="term" value="C:ribosome"/>
    <property type="evidence" value="ECO:0007669"/>
    <property type="project" value="UniProtKB-KW"/>
</dbReference>
<dbReference type="GO" id="GO:0016747">
    <property type="term" value="F:acyltransferase activity, transferring groups other than amino-acyl groups"/>
    <property type="evidence" value="ECO:0007669"/>
    <property type="project" value="InterPro"/>
</dbReference>
<dbReference type="PROSITE" id="PS51186">
    <property type="entry name" value="GNAT"/>
    <property type="match status" value="1"/>
</dbReference>
<organism evidence="4 5">
    <name type="scientific">Saccharothrix variisporea</name>
    <dbReference type="NCBI Taxonomy" id="543527"/>
    <lineage>
        <taxon>Bacteria</taxon>
        <taxon>Bacillati</taxon>
        <taxon>Actinomycetota</taxon>
        <taxon>Actinomycetes</taxon>
        <taxon>Pseudonocardiales</taxon>
        <taxon>Pseudonocardiaceae</taxon>
        <taxon>Saccharothrix</taxon>
    </lineage>
</organism>
<accession>A0A495X3J4</accession>
<evidence type="ECO:0000256" key="1">
    <source>
        <dbReference type="ARBA" id="ARBA00022679"/>
    </source>
</evidence>
<protein>
    <submittedName>
        <fullName evidence="4">Ribosomal protein S18 acetylase RimI-like enzyme</fullName>
    </submittedName>
</protein>
<feature type="domain" description="N-acetyltransferase" evidence="3">
    <location>
        <begin position="16"/>
        <end position="171"/>
    </location>
</feature>
<dbReference type="InterPro" id="IPR000182">
    <property type="entry name" value="GNAT_dom"/>
</dbReference>
<dbReference type="Proteomes" id="UP000272729">
    <property type="component" value="Unassembled WGS sequence"/>
</dbReference>
<keyword evidence="4" id="KW-0689">Ribosomal protein</keyword>
<name>A0A495X3J4_9PSEU</name>
<dbReference type="InterPro" id="IPR016181">
    <property type="entry name" value="Acyl_CoA_acyltransferase"/>
</dbReference>
<evidence type="ECO:0000256" key="2">
    <source>
        <dbReference type="ARBA" id="ARBA00023315"/>
    </source>
</evidence>
<keyword evidence="1" id="KW-0808">Transferase</keyword>
<evidence type="ECO:0000313" key="4">
    <source>
        <dbReference type="EMBL" id="RKT68079.1"/>
    </source>
</evidence>
<dbReference type="AlphaFoldDB" id="A0A495X3J4"/>
<reference evidence="4 5" key="1">
    <citation type="submission" date="2018-10" db="EMBL/GenBank/DDBJ databases">
        <title>Sequencing the genomes of 1000 actinobacteria strains.</title>
        <authorList>
            <person name="Klenk H.-P."/>
        </authorList>
    </citation>
    <scope>NUCLEOTIDE SEQUENCE [LARGE SCALE GENOMIC DNA]</scope>
    <source>
        <strain evidence="4 5">DSM 43911</strain>
    </source>
</reference>
<dbReference type="EMBL" id="RBXR01000001">
    <property type="protein sequence ID" value="RKT68079.1"/>
    <property type="molecule type" value="Genomic_DNA"/>
</dbReference>
<sequence length="171" mass="18271">MNGAVCGGLLGQVDDIEVRAARPEELPAVAALRWRWTEEVHGSVPMPRAEFAARFAAWAADHTASHRCSVAVRDGEVLGMAWLGVVVRVPHPRSFDRASGDLQCVYVTPAERGRGLAGRLVGDVLAAARELGLERMTVHSSTQAVPGYVRAGFAVSPVLLQLDLREAPPTG</sequence>
<keyword evidence="4" id="KW-0687">Ribonucleoprotein</keyword>
<dbReference type="Gene3D" id="3.40.630.30">
    <property type="match status" value="1"/>
</dbReference>